<dbReference type="GO" id="GO:0003677">
    <property type="term" value="F:DNA binding"/>
    <property type="evidence" value="ECO:0007669"/>
    <property type="project" value="UniProtKB-UniRule"/>
</dbReference>
<dbReference type="GO" id="GO:0005634">
    <property type="term" value="C:nucleus"/>
    <property type="evidence" value="ECO:0007669"/>
    <property type="project" value="UniProtKB-UniRule"/>
</dbReference>
<dbReference type="CDD" id="cd22014">
    <property type="entry name" value="HMG-box_CMB1-like"/>
    <property type="match status" value="1"/>
</dbReference>
<keyword evidence="3" id="KW-0238">DNA-binding</keyword>
<keyword evidence="2" id="KW-0503">Monooxygenase</keyword>
<dbReference type="PANTHER" id="PTHR45934:SF20">
    <property type="entry name" value="MONOOXYGENASE 2-RELATED"/>
    <property type="match status" value="1"/>
</dbReference>
<dbReference type="InterPro" id="IPR009071">
    <property type="entry name" value="HMG_box_dom"/>
</dbReference>
<dbReference type="AlphaFoldDB" id="A0A8T1YUS5"/>
<evidence type="ECO:0000256" key="1">
    <source>
        <dbReference type="ARBA" id="ARBA00023002"/>
    </source>
</evidence>
<evidence type="ECO:0000313" key="6">
    <source>
        <dbReference type="Proteomes" id="UP000694240"/>
    </source>
</evidence>
<dbReference type="PROSITE" id="PS50118">
    <property type="entry name" value="HMG_BOX_2"/>
    <property type="match status" value="1"/>
</dbReference>
<name>A0A8T1YUS5_9BRAS</name>
<gene>
    <name evidence="5" type="ORF">ISN45_Aa06g004560</name>
</gene>
<proteinExistence type="predicted"/>
<accession>A0A8T1YUS5</accession>
<reference evidence="5 6" key="1">
    <citation type="submission" date="2020-12" db="EMBL/GenBank/DDBJ databases">
        <title>Concerted genomic and epigenomic changes stabilize Arabidopsis allopolyploids.</title>
        <authorList>
            <person name="Chen Z."/>
        </authorList>
    </citation>
    <scope>NUCLEOTIDE SEQUENCE [LARGE SCALE GENOMIC DNA]</scope>
    <source>
        <strain evidence="5">Allo738</strain>
        <tissue evidence="5">Leaf</tissue>
    </source>
</reference>
<feature type="DNA-binding region" description="HMG box" evidence="3">
    <location>
        <begin position="72"/>
        <end position="135"/>
    </location>
</feature>
<dbReference type="PANTHER" id="PTHR45934">
    <property type="entry name" value="FAD/NAD(P)-BINDING OXIDOREDUCTASE FAMILY PROTEIN"/>
    <property type="match status" value="1"/>
</dbReference>
<evidence type="ECO:0000313" key="5">
    <source>
        <dbReference type="EMBL" id="KAG7549589.1"/>
    </source>
</evidence>
<sequence length="488" mass="55918">MAIRPRTRKRVQAVRRAADGSAFKKCEECGVMIAIALFDMHECGEKRREVKRFKYIASGNVDNISKPIGSFEDEPRAPFVFFLEEFRENYNGDLVDASRICFNVWKNMSPEDQKPFNARAMEVDLAHSRKLNEEAKTIYKADDEADSKTVGRYDKFYESYVHYEEEEDYDSSDHFGHEFWEDDTLENYGGNLVDASIICFNVWKNMSPELPFISLIKATFLAAESLRQKGTIRFSSKLVHIELSGHYKMVHLSDGTILKTKVLVGCDGVKSVVGKWLGFKNPVKSPRLAIRGLAHFPTGHRLGRRFFQFYGIGVRFGFISCDQNIVYWFLTHTSTDLDKKNLEKIKQFVLTKSKDLPDNIKSIVETTDLDRDALHPMTPDIGQGGCSAMEDGVILARCLGEAMKAKNLKGETEDEDESYRRIEDGLNKYAGSRKWRSIDLITTSYTVGFIQQSRGKWMTLFRDKFLSSFLSWLLMKKSHFNCGSLSHE</sequence>
<dbReference type="InterPro" id="IPR044560">
    <property type="entry name" value="MOase"/>
</dbReference>
<protein>
    <submittedName>
        <fullName evidence="5">High mobility group box domain</fullName>
    </submittedName>
</protein>
<keyword evidence="1" id="KW-0560">Oxidoreductase</keyword>
<evidence type="ECO:0000256" key="3">
    <source>
        <dbReference type="PROSITE-ProRule" id="PRU00267"/>
    </source>
</evidence>
<comment type="caution">
    <text evidence="5">The sequence shown here is derived from an EMBL/GenBank/DDBJ whole genome shotgun (WGS) entry which is preliminary data.</text>
</comment>
<evidence type="ECO:0000259" key="4">
    <source>
        <dbReference type="PROSITE" id="PS50118"/>
    </source>
</evidence>
<keyword evidence="6" id="KW-1185">Reference proteome</keyword>
<keyword evidence="3" id="KW-0539">Nucleus</keyword>
<organism evidence="5 6">
    <name type="scientific">Arabidopsis thaliana x Arabidopsis arenosa</name>
    <dbReference type="NCBI Taxonomy" id="1240361"/>
    <lineage>
        <taxon>Eukaryota</taxon>
        <taxon>Viridiplantae</taxon>
        <taxon>Streptophyta</taxon>
        <taxon>Embryophyta</taxon>
        <taxon>Tracheophyta</taxon>
        <taxon>Spermatophyta</taxon>
        <taxon>Magnoliopsida</taxon>
        <taxon>eudicotyledons</taxon>
        <taxon>Gunneridae</taxon>
        <taxon>Pentapetalae</taxon>
        <taxon>rosids</taxon>
        <taxon>malvids</taxon>
        <taxon>Brassicales</taxon>
        <taxon>Brassicaceae</taxon>
        <taxon>Camelineae</taxon>
        <taxon>Arabidopsis</taxon>
    </lineage>
</organism>
<dbReference type="GO" id="GO:0004497">
    <property type="term" value="F:monooxygenase activity"/>
    <property type="evidence" value="ECO:0007669"/>
    <property type="project" value="UniProtKB-KW"/>
</dbReference>
<dbReference type="EMBL" id="JAEFBK010000011">
    <property type="protein sequence ID" value="KAG7549589.1"/>
    <property type="molecule type" value="Genomic_DNA"/>
</dbReference>
<dbReference type="Proteomes" id="UP000694240">
    <property type="component" value="Chromosome 11"/>
</dbReference>
<evidence type="ECO:0000256" key="2">
    <source>
        <dbReference type="ARBA" id="ARBA00023033"/>
    </source>
</evidence>
<feature type="domain" description="HMG box" evidence="4">
    <location>
        <begin position="72"/>
        <end position="135"/>
    </location>
</feature>